<evidence type="ECO:0000313" key="3">
    <source>
        <dbReference type="EMBL" id="GAC13957.1"/>
    </source>
</evidence>
<comment type="caution">
    <text evidence="3">The sequence shown here is derived from an EMBL/GenBank/DDBJ whole genome shotgun (WGS) entry which is preliminary data.</text>
</comment>
<dbReference type="Proteomes" id="UP000006334">
    <property type="component" value="Unassembled WGS sequence"/>
</dbReference>
<dbReference type="InterPro" id="IPR050266">
    <property type="entry name" value="AB_hydrolase_sf"/>
</dbReference>
<dbReference type="EMBL" id="BAEN01000027">
    <property type="protein sequence ID" value="GAC13957.1"/>
    <property type="molecule type" value="Genomic_DNA"/>
</dbReference>
<accession>K6Y6W2</accession>
<proteinExistence type="predicted"/>
<dbReference type="InterPro" id="IPR022742">
    <property type="entry name" value="Hydrolase_4"/>
</dbReference>
<evidence type="ECO:0000256" key="1">
    <source>
        <dbReference type="SAM" id="SignalP"/>
    </source>
</evidence>
<gene>
    <name evidence="3" type="ORF">GLIP_1316</name>
</gene>
<organism evidence="3 4">
    <name type="scientific">Aliiglaciecola lipolytica E3</name>
    <dbReference type="NCBI Taxonomy" id="1127673"/>
    <lineage>
        <taxon>Bacteria</taxon>
        <taxon>Pseudomonadati</taxon>
        <taxon>Pseudomonadota</taxon>
        <taxon>Gammaproteobacteria</taxon>
        <taxon>Alteromonadales</taxon>
        <taxon>Alteromonadaceae</taxon>
        <taxon>Aliiglaciecola</taxon>
    </lineage>
</organism>
<dbReference type="PANTHER" id="PTHR43798">
    <property type="entry name" value="MONOACYLGLYCEROL LIPASE"/>
    <property type="match status" value="1"/>
</dbReference>
<dbReference type="Gene3D" id="3.40.50.1820">
    <property type="entry name" value="alpha/beta hydrolase"/>
    <property type="match status" value="1"/>
</dbReference>
<feature type="domain" description="Serine aminopeptidase S33" evidence="2">
    <location>
        <begin position="74"/>
        <end position="226"/>
    </location>
</feature>
<dbReference type="STRING" id="1127673.GLIP_1316"/>
<protein>
    <submittedName>
        <fullName evidence="3">Phospholipase/Carboxylesterase</fullName>
    </submittedName>
</protein>
<evidence type="ECO:0000259" key="2">
    <source>
        <dbReference type="Pfam" id="PF12146"/>
    </source>
</evidence>
<dbReference type="GO" id="GO:0016020">
    <property type="term" value="C:membrane"/>
    <property type="evidence" value="ECO:0007669"/>
    <property type="project" value="TreeGrafter"/>
</dbReference>
<dbReference type="Pfam" id="PF12146">
    <property type="entry name" value="Hydrolase_4"/>
    <property type="match status" value="1"/>
</dbReference>
<name>K6Y6W2_9ALTE</name>
<feature type="signal peptide" evidence="1">
    <location>
        <begin position="1"/>
        <end position="21"/>
    </location>
</feature>
<dbReference type="SUPFAM" id="SSF53474">
    <property type="entry name" value="alpha/beta-Hydrolases"/>
    <property type="match status" value="1"/>
</dbReference>
<dbReference type="eggNOG" id="COG2267">
    <property type="taxonomic scope" value="Bacteria"/>
</dbReference>
<dbReference type="InterPro" id="IPR029058">
    <property type="entry name" value="AB_hydrolase_fold"/>
</dbReference>
<dbReference type="AlphaFoldDB" id="K6Y6W2"/>
<dbReference type="RefSeq" id="WP_008843774.1">
    <property type="nucleotide sequence ID" value="NZ_BAEN01000027.1"/>
</dbReference>
<keyword evidence="4" id="KW-1185">Reference proteome</keyword>
<sequence length="340" mass="37575">MSKLSLILLGWCFLGGQLAFAAEPEWLSPFESFYAKELGSTQPCEVEKKSVYRVCSKALKNDGNAAYVYHHNQPTQTTVVLFHGLSDSPFFFDSIAPVLHELGYTVIVPLLPGHGKVDADDDMEDGGLAKRWTAHVNEVMEYAYSLSPDVYIGGFSTGGALSTQHVLNHPEQQKGLLLFSGALALDESVENMAGIWGIKSLAKLLDWSYETQGPNPYKYPSVSRHSAFMLTDIIFDVREKLENGNVPNLPIFSAHSLADSTTPIQGVKNLLDLNKGENDTFFISKDYDVCHADLVVSESQLIAMKYDASQVDATEPCKVPRANPQHREMIEALVSFLKTH</sequence>
<evidence type="ECO:0000313" key="4">
    <source>
        <dbReference type="Proteomes" id="UP000006334"/>
    </source>
</evidence>
<dbReference type="PANTHER" id="PTHR43798:SF33">
    <property type="entry name" value="HYDROLASE, PUTATIVE (AFU_ORTHOLOGUE AFUA_2G14860)-RELATED"/>
    <property type="match status" value="1"/>
</dbReference>
<dbReference type="OrthoDB" id="8476759at2"/>
<keyword evidence="1" id="KW-0732">Signal</keyword>
<feature type="chain" id="PRO_5003897204" evidence="1">
    <location>
        <begin position="22"/>
        <end position="340"/>
    </location>
</feature>
<reference evidence="3 4" key="1">
    <citation type="journal article" date="2017" name="Antonie Van Leeuwenhoek">
        <title>Rhizobium rhizosphaerae sp. nov., a novel species isolated from rice rhizosphere.</title>
        <authorList>
            <person name="Zhao J.J."/>
            <person name="Zhang J."/>
            <person name="Zhang R.J."/>
            <person name="Zhang C.W."/>
            <person name="Yin H.Q."/>
            <person name="Zhang X.X."/>
        </authorList>
    </citation>
    <scope>NUCLEOTIDE SEQUENCE [LARGE SCALE GENOMIC DNA]</scope>
    <source>
        <strain evidence="3 4">E3</strain>
    </source>
</reference>